<dbReference type="PANTHER" id="PTHR43201">
    <property type="entry name" value="ACYL-COA SYNTHETASE"/>
    <property type="match status" value="1"/>
</dbReference>
<feature type="domain" description="AMP-dependent synthetase/ligase" evidence="9">
    <location>
        <begin position="20"/>
        <end position="316"/>
    </location>
</feature>
<dbReference type="InterPro" id="IPR020845">
    <property type="entry name" value="AMP-binding_CS"/>
</dbReference>
<comment type="catalytic activity">
    <reaction evidence="7">
        <text>octanoate + ATP + CoA = octanoyl-CoA + AMP + diphosphate</text>
        <dbReference type="Rhea" id="RHEA:33631"/>
        <dbReference type="ChEBI" id="CHEBI:25646"/>
        <dbReference type="ChEBI" id="CHEBI:30616"/>
        <dbReference type="ChEBI" id="CHEBI:33019"/>
        <dbReference type="ChEBI" id="CHEBI:57287"/>
        <dbReference type="ChEBI" id="CHEBI:57386"/>
        <dbReference type="ChEBI" id="CHEBI:456215"/>
    </reaction>
</comment>
<dbReference type="SUPFAM" id="SSF56801">
    <property type="entry name" value="Acetyl-CoA synthetase-like"/>
    <property type="match status" value="1"/>
</dbReference>
<dbReference type="InterPro" id="IPR025110">
    <property type="entry name" value="AMP-bd_C"/>
</dbReference>
<keyword evidence="2" id="KW-0436">Ligase</keyword>
<protein>
    <recommendedName>
        <fullName evidence="6">Medium-chain acyl-CoA ligase ACSF2, mitochondrial</fullName>
        <ecNumber evidence="5">6.2.1.2</ecNumber>
    </recommendedName>
</protein>
<dbReference type="GO" id="GO:0006631">
    <property type="term" value="P:fatty acid metabolic process"/>
    <property type="evidence" value="ECO:0007669"/>
    <property type="project" value="TreeGrafter"/>
</dbReference>
<evidence type="ECO:0000256" key="6">
    <source>
        <dbReference type="ARBA" id="ARBA00039638"/>
    </source>
</evidence>
<dbReference type="PANTHER" id="PTHR43201:SF5">
    <property type="entry name" value="MEDIUM-CHAIN ACYL-COA LIGASE ACSF2, MITOCHONDRIAL"/>
    <property type="match status" value="1"/>
</dbReference>
<evidence type="ECO:0000313" key="12">
    <source>
        <dbReference type="Proteomes" id="UP000694388"/>
    </source>
</evidence>
<evidence type="ECO:0000256" key="8">
    <source>
        <dbReference type="ARBA" id="ARBA00048277"/>
    </source>
</evidence>
<evidence type="ECO:0000256" key="2">
    <source>
        <dbReference type="ARBA" id="ARBA00022598"/>
    </source>
</evidence>
<evidence type="ECO:0000256" key="7">
    <source>
        <dbReference type="ARBA" id="ARBA00047319"/>
    </source>
</evidence>
<feature type="domain" description="AMP-dependent synthetase/ligase" evidence="9">
    <location>
        <begin position="323"/>
        <end position="386"/>
    </location>
</feature>
<dbReference type="AlphaFoldDB" id="A0A8C4PYJ5"/>
<keyword evidence="12" id="KW-1185">Reference proteome</keyword>
<comment type="similarity">
    <text evidence="1">Belongs to the ATP-dependent AMP-binding enzyme family.</text>
</comment>
<evidence type="ECO:0000256" key="1">
    <source>
        <dbReference type="ARBA" id="ARBA00006432"/>
    </source>
</evidence>
<evidence type="ECO:0000256" key="3">
    <source>
        <dbReference type="ARBA" id="ARBA00023098"/>
    </source>
</evidence>
<dbReference type="Gene3D" id="3.40.50.12780">
    <property type="entry name" value="N-terminal domain of ligase-like"/>
    <property type="match status" value="1"/>
</dbReference>
<dbReference type="InterPro" id="IPR000873">
    <property type="entry name" value="AMP-dep_synth/lig_dom"/>
</dbReference>
<proteinExistence type="inferred from homology"/>
<evidence type="ECO:0000259" key="10">
    <source>
        <dbReference type="Pfam" id="PF13193"/>
    </source>
</evidence>
<dbReference type="OMA" id="ICCRGYN"/>
<dbReference type="InterPro" id="IPR042099">
    <property type="entry name" value="ANL_N_sf"/>
</dbReference>
<dbReference type="Pfam" id="PF00501">
    <property type="entry name" value="AMP-binding"/>
    <property type="match status" value="2"/>
</dbReference>
<dbReference type="GeneTree" id="ENSGT00940000156830"/>
<dbReference type="EC" id="6.2.1.2" evidence="5"/>
<dbReference type="GO" id="GO:0031956">
    <property type="term" value="F:medium-chain fatty acid-CoA ligase activity"/>
    <property type="evidence" value="ECO:0007669"/>
    <property type="project" value="UniProtKB-EC"/>
</dbReference>
<evidence type="ECO:0000256" key="5">
    <source>
        <dbReference type="ARBA" id="ARBA00039009"/>
    </source>
</evidence>
<sequence length="500" mass="55327">SYVHSTRGPSLLSHTLGTCLERAAQLWPERDALVFLNEGERCTFQQVLEKVEKLAQGFLTLGLQPGDRIGVLGPNSLSWVLTQLAAAYAGIILVTVNPMYQKDELEFVLKKVGCKVLVSPSAYKTQNYYGMLTEICPELPGSRPGALHSKRLPELRAMVTTGESLPGTLSFSDISAAATSESEKQLRLVQKSLDMDDPINIQFTSGTTGQPKAAVLTHHNIVNNAHLLGLRMGFHWRETRICIPVPLYHCFGCVGGTLVAIIHGVTLFFPSPGFDASSALNAVQKERCTVMYGVPTMYVDMLSALSIHNYDISSLDIGQHPVAYGTTENSPLTFSNFPQSDIKEKTETVGFVMPHMEAKVVDTSSGEIQPIEVPGELCIRGYCVMREVRDVYIAFLDAFGYCSIVGRSKEMLIRGGENIYPAEIEKILYLHPDIIEAHVVGAHDYRLGEEVCAVVKRKAGKSISEEEIQEFCKGKKRKRQITVISFLLMFPMNILPKKRR</sequence>
<feature type="domain" description="AMP-binding enzyme C-terminal" evidence="10">
    <location>
        <begin position="423"/>
        <end position="475"/>
    </location>
</feature>
<reference evidence="11" key="2">
    <citation type="submission" date="2025-09" db="UniProtKB">
        <authorList>
            <consortium name="Ensembl"/>
        </authorList>
    </citation>
    <scope>IDENTIFICATION</scope>
</reference>
<comment type="function">
    <text evidence="4">Acyl-CoA synthases catalyze the initial reaction in fatty acid metabolism, by forming a thioester with CoA. Has some preference toward medium-chain substrates. Plays a role in adipocyte differentiation.</text>
</comment>
<dbReference type="Pfam" id="PF13193">
    <property type="entry name" value="AMP-binding_C"/>
    <property type="match status" value="1"/>
</dbReference>
<dbReference type="InterPro" id="IPR045851">
    <property type="entry name" value="AMP-bd_C_sf"/>
</dbReference>
<keyword evidence="3" id="KW-0443">Lipid metabolism</keyword>
<organism evidence="11 12">
    <name type="scientific">Eptatretus burgeri</name>
    <name type="common">Inshore hagfish</name>
    <dbReference type="NCBI Taxonomy" id="7764"/>
    <lineage>
        <taxon>Eukaryota</taxon>
        <taxon>Metazoa</taxon>
        <taxon>Chordata</taxon>
        <taxon>Craniata</taxon>
        <taxon>Vertebrata</taxon>
        <taxon>Cyclostomata</taxon>
        <taxon>Myxini</taxon>
        <taxon>Myxiniformes</taxon>
        <taxon>Myxinidae</taxon>
        <taxon>Eptatretinae</taxon>
        <taxon>Eptatretus</taxon>
    </lineage>
</organism>
<reference evidence="11" key="1">
    <citation type="submission" date="2025-08" db="UniProtKB">
        <authorList>
            <consortium name="Ensembl"/>
        </authorList>
    </citation>
    <scope>IDENTIFICATION</scope>
</reference>
<evidence type="ECO:0000259" key="9">
    <source>
        <dbReference type="Pfam" id="PF00501"/>
    </source>
</evidence>
<evidence type="ECO:0000256" key="4">
    <source>
        <dbReference type="ARBA" id="ARBA00037247"/>
    </source>
</evidence>
<accession>A0A8C4PYJ5</accession>
<dbReference type="PROSITE" id="PS00455">
    <property type="entry name" value="AMP_BINDING"/>
    <property type="match status" value="1"/>
</dbReference>
<dbReference type="Gene3D" id="3.30.300.30">
    <property type="match status" value="1"/>
</dbReference>
<evidence type="ECO:0000313" key="11">
    <source>
        <dbReference type="Ensembl" id="ENSEBUP00000005881.1"/>
    </source>
</evidence>
<comment type="catalytic activity">
    <reaction evidence="8">
        <text>a medium-chain fatty acid + ATP + CoA = a medium-chain fatty acyl-CoA + AMP + diphosphate</text>
        <dbReference type="Rhea" id="RHEA:48340"/>
        <dbReference type="ChEBI" id="CHEBI:30616"/>
        <dbReference type="ChEBI" id="CHEBI:33019"/>
        <dbReference type="ChEBI" id="CHEBI:57287"/>
        <dbReference type="ChEBI" id="CHEBI:59558"/>
        <dbReference type="ChEBI" id="CHEBI:90546"/>
        <dbReference type="ChEBI" id="CHEBI:456215"/>
        <dbReference type="EC" id="6.2.1.2"/>
    </reaction>
</comment>
<dbReference type="Ensembl" id="ENSEBUT00000006326.1">
    <property type="protein sequence ID" value="ENSEBUP00000005881.1"/>
    <property type="gene ID" value="ENSEBUG00000003866.1"/>
</dbReference>
<dbReference type="Proteomes" id="UP000694388">
    <property type="component" value="Unplaced"/>
</dbReference>
<name>A0A8C4PYJ5_EPTBU</name>